<name>I0INS4_LEPFC</name>
<proteinExistence type="predicted"/>
<dbReference type="KEGG" id="lfc:LFE_1238"/>
<dbReference type="AlphaFoldDB" id="I0INS4"/>
<dbReference type="HOGENOM" id="CLU_1164719_0_0_0"/>
<dbReference type="EMBL" id="AP012342">
    <property type="protein sequence ID" value="BAM06923.1"/>
    <property type="molecule type" value="Genomic_DNA"/>
</dbReference>
<evidence type="ECO:0000313" key="2">
    <source>
        <dbReference type="Proteomes" id="UP000007382"/>
    </source>
</evidence>
<evidence type="ECO:0000313" key="1">
    <source>
        <dbReference type="EMBL" id="BAM06923.1"/>
    </source>
</evidence>
<dbReference type="OrthoDB" id="9813173at2"/>
<accession>I0INS4</accession>
<sequence>MGGLVKRKLSVLALFVLIFLPACSENKISLNYTPLVNHSLQMSHKNLIVTTLQDHRFRLYSFGANSMPDVAGWGQGTGTLTTPQSIPKHVSQAIARQYRDFGADVRYRPDIACHITKEKDGTYRASTSYPGALLCGSIIDYQFQIDHSVVGIGTYISTFDMAGGAVIKAQVALHLFLVKGDTILWDGYVGASDGMRDVKGPHLKEKAVGILEHTLGLTIEQSVKDVSDELEKV</sequence>
<protein>
    <submittedName>
        <fullName evidence="1">Uncharacterized protein</fullName>
    </submittedName>
</protein>
<gene>
    <name evidence="1" type="ordered locus">LFE_1238</name>
</gene>
<dbReference type="RefSeq" id="WP_014449412.1">
    <property type="nucleotide sequence ID" value="NC_017094.1"/>
</dbReference>
<keyword evidence="2" id="KW-1185">Reference proteome</keyword>
<reference evidence="2" key="2">
    <citation type="submission" date="2012-03" db="EMBL/GenBank/DDBJ databases">
        <title>The complete genome sequence of the pioneer microbe on fresh volcanic deposit, Leptospirillum ferrooxidans strain C2-3.</title>
        <authorList>
            <person name="Fujimura R."/>
            <person name="Sato Y."/>
            <person name="Nishizawa T."/>
            <person name="Nanba K."/>
            <person name="Oshima K."/>
            <person name="Hattori M."/>
            <person name="Kamijo T."/>
            <person name="Ohta H."/>
        </authorList>
    </citation>
    <scope>NUCLEOTIDE SEQUENCE [LARGE SCALE GENOMIC DNA]</scope>
    <source>
        <strain evidence="2">C2-3</strain>
    </source>
</reference>
<dbReference type="PATRIC" id="fig|1162668.3.peg.1441"/>
<dbReference type="Proteomes" id="UP000007382">
    <property type="component" value="Chromosome"/>
</dbReference>
<organism evidence="1 2">
    <name type="scientific">Leptospirillum ferrooxidans (strain C2-3)</name>
    <dbReference type="NCBI Taxonomy" id="1162668"/>
    <lineage>
        <taxon>Bacteria</taxon>
        <taxon>Pseudomonadati</taxon>
        <taxon>Nitrospirota</taxon>
        <taxon>Nitrospiria</taxon>
        <taxon>Nitrospirales</taxon>
        <taxon>Nitrospiraceae</taxon>
        <taxon>Leptospirillum</taxon>
    </lineage>
</organism>
<reference evidence="1 2" key="1">
    <citation type="journal article" date="2012" name="J. Bacteriol.">
        <title>Complete Genome Sequence of Leptospirillum ferrooxidans Strain C2-3, Isolated from a Fresh Volcanic Ash Deposit on the Island of Miyake, Japan.</title>
        <authorList>
            <person name="Fujimura R."/>
            <person name="Sato Y."/>
            <person name="Nishizawa T."/>
            <person name="Oshima K."/>
            <person name="Kim S.-W."/>
            <person name="Hattori M."/>
            <person name="Kamijo T."/>
            <person name="Ohta H."/>
        </authorList>
    </citation>
    <scope>NUCLEOTIDE SEQUENCE [LARGE SCALE GENOMIC DNA]</scope>
    <source>
        <strain evidence="1 2">C2-3</strain>
    </source>
</reference>